<organism evidence="3 4">
    <name type="scientific">Ranatra chinensis</name>
    <dbReference type="NCBI Taxonomy" id="642074"/>
    <lineage>
        <taxon>Eukaryota</taxon>
        <taxon>Metazoa</taxon>
        <taxon>Ecdysozoa</taxon>
        <taxon>Arthropoda</taxon>
        <taxon>Hexapoda</taxon>
        <taxon>Insecta</taxon>
        <taxon>Pterygota</taxon>
        <taxon>Neoptera</taxon>
        <taxon>Paraneoptera</taxon>
        <taxon>Hemiptera</taxon>
        <taxon>Heteroptera</taxon>
        <taxon>Panheteroptera</taxon>
        <taxon>Nepomorpha</taxon>
        <taxon>Nepidae</taxon>
        <taxon>Ranatrinae</taxon>
        <taxon>Ranatra</taxon>
    </lineage>
</organism>
<dbReference type="InterPro" id="IPR026183">
    <property type="entry name" value="Taxilin_fam"/>
</dbReference>
<evidence type="ECO:0000313" key="4">
    <source>
        <dbReference type="Proteomes" id="UP001558652"/>
    </source>
</evidence>
<proteinExistence type="inferred from homology"/>
<keyword evidence="4" id="KW-1185">Reference proteome</keyword>
<dbReference type="EMBL" id="JBFDAA010000003">
    <property type="protein sequence ID" value="KAL1138675.1"/>
    <property type="molecule type" value="Genomic_DNA"/>
</dbReference>
<keyword evidence="2" id="KW-0175">Coiled coil</keyword>
<dbReference type="AlphaFoldDB" id="A0ABD0YRR4"/>
<evidence type="ECO:0000313" key="3">
    <source>
        <dbReference type="EMBL" id="KAL1138675.1"/>
    </source>
</evidence>
<dbReference type="Proteomes" id="UP001558652">
    <property type="component" value="Unassembled WGS sequence"/>
</dbReference>
<feature type="coiled-coil region" evidence="2">
    <location>
        <begin position="194"/>
        <end position="270"/>
    </location>
</feature>
<protein>
    <submittedName>
        <fullName evidence="3">Uncharacterized protein</fullName>
    </submittedName>
</protein>
<feature type="non-terminal residue" evidence="3">
    <location>
        <position position="1"/>
    </location>
</feature>
<dbReference type="Pfam" id="PF09728">
    <property type="entry name" value="Taxilin"/>
    <property type="match status" value="1"/>
</dbReference>
<dbReference type="PANTHER" id="PTHR16127:SF13">
    <property type="entry name" value="GH01188P"/>
    <property type="match status" value="1"/>
</dbReference>
<name>A0ABD0YRR4_9HEMI</name>
<comment type="similarity">
    <text evidence="1">Belongs to the taxilin family.</text>
</comment>
<evidence type="ECO:0000256" key="2">
    <source>
        <dbReference type="SAM" id="Coils"/>
    </source>
</evidence>
<dbReference type="PANTHER" id="PTHR16127">
    <property type="entry name" value="TAXILIN"/>
    <property type="match status" value="1"/>
</dbReference>
<evidence type="ECO:0000256" key="1">
    <source>
        <dbReference type="ARBA" id="ARBA00009550"/>
    </source>
</evidence>
<accession>A0ABD0YRR4</accession>
<sequence>RDEKRERKKDDKSVEHVLKALNSLQTTEEKLAAMCKKYTDILNEHRLLQTVAKQSDKKCAVLQREKEQLQAEHSKAILTRSRLENLCRELQRQNKAVKEENMMRIREEEEKKREVVAKFQSKLTEIGEMLKQNNDKNTKLRDDNIDMTAKLKNVCERYEKREQHVEKLVKHMELGVQLADVKLAKEKMEMAVEREALLKEKQQLLLEKAEYKSRLDEMQITEQALRNQITLYNNKYDEFHKALTQSNEAIGGFKTEMERMSKQIRKLEKETGTWKLRYEQTHTSLLKMTEEKITTDQELASSQRKLVALQGLCRSLQAQCVQFRQQLKSSNKGTILF</sequence>
<comment type="caution">
    <text evidence="3">The sequence shown here is derived from an EMBL/GenBank/DDBJ whole genome shotgun (WGS) entry which is preliminary data.</text>
</comment>
<feature type="coiled-coil region" evidence="2">
    <location>
        <begin position="52"/>
        <end position="108"/>
    </location>
</feature>
<reference evidence="3 4" key="1">
    <citation type="submission" date="2024-07" db="EMBL/GenBank/DDBJ databases">
        <title>Chromosome-level genome assembly of the water stick insect Ranatra chinensis (Heteroptera: Nepidae).</title>
        <authorList>
            <person name="Liu X."/>
        </authorList>
    </citation>
    <scope>NUCLEOTIDE SEQUENCE [LARGE SCALE GENOMIC DNA]</scope>
    <source>
        <strain evidence="3">Cailab_2021Rc</strain>
        <tissue evidence="3">Muscle</tissue>
    </source>
</reference>
<gene>
    <name evidence="3" type="ORF">AAG570_008737</name>
</gene>